<dbReference type="InterPro" id="IPR048958">
    <property type="entry name" value="Polysacc_lyase_14"/>
</dbReference>
<protein>
    <recommendedName>
        <fullName evidence="2">Polysaccharide lyase 14 domain-containing protein</fullName>
    </recommendedName>
</protein>
<feature type="domain" description="Polysaccharide lyase 14" evidence="2">
    <location>
        <begin position="120"/>
        <end position="283"/>
    </location>
</feature>
<dbReference type="EMBL" id="PYLS01000005">
    <property type="protein sequence ID" value="PST82544.1"/>
    <property type="molecule type" value="Genomic_DNA"/>
</dbReference>
<reference evidence="3 4" key="1">
    <citation type="submission" date="2018-03" db="EMBL/GenBank/DDBJ databases">
        <authorList>
            <person name="Keele B.F."/>
        </authorList>
    </citation>
    <scope>NUCLEOTIDE SEQUENCE [LARGE SCALE GENOMIC DNA]</scope>
    <source>
        <strain evidence="3 4">YL28-9</strain>
    </source>
</reference>
<evidence type="ECO:0000313" key="3">
    <source>
        <dbReference type="EMBL" id="PST82544.1"/>
    </source>
</evidence>
<dbReference type="Proteomes" id="UP000240912">
    <property type="component" value="Unassembled WGS sequence"/>
</dbReference>
<dbReference type="PANTHER" id="PTHR40124:SF1">
    <property type="entry name" value="DISAGGREGATASE RELATED REPEAT PROTEIN"/>
    <property type="match status" value="1"/>
</dbReference>
<evidence type="ECO:0000259" key="2">
    <source>
        <dbReference type="Pfam" id="PF21294"/>
    </source>
</evidence>
<dbReference type="RefSeq" id="WP_107214803.1">
    <property type="nucleotide sequence ID" value="NZ_KZ686269.1"/>
</dbReference>
<comment type="caution">
    <text evidence="3">The sequence shown here is derived from an EMBL/GenBank/DDBJ whole genome shotgun (WGS) entry which is preliminary data.</text>
</comment>
<dbReference type="Gene3D" id="2.60.120.200">
    <property type="match status" value="1"/>
</dbReference>
<accession>A0A2T3HJC8</accession>
<evidence type="ECO:0000313" key="4">
    <source>
        <dbReference type="Proteomes" id="UP000240912"/>
    </source>
</evidence>
<gene>
    <name evidence="3" type="ORF">C7T94_07685</name>
</gene>
<keyword evidence="1" id="KW-0732">Signal</keyword>
<keyword evidence="4" id="KW-1185">Reference proteome</keyword>
<dbReference type="PROSITE" id="PS51257">
    <property type="entry name" value="PROKAR_LIPOPROTEIN"/>
    <property type="match status" value="1"/>
</dbReference>
<dbReference type="OrthoDB" id="1329056at2"/>
<feature type="signal peptide" evidence="1">
    <location>
        <begin position="1"/>
        <end position="27"/>
    </location>
</feature>
<dbReference type="PANTHER" id="PTHR40124">
    <property type="match status" value="1"/>
</dbReference>
<proteinExistence type="predicted"/>
<feature type="chain" id="PRO_5015668556" description="Polysaccharide lyase 14 domain-containing protein" evidence="1">
    <location>
        <begin position="28"/>
        <end position="290"/>
    </location>
</feature>
<evidence type="ECO:0000256" key="1">
    <source>
        <dbReference type="SAM" id="SignalP"/>
    </source>
</evidence>
<dbReference type="Pfam" id="PF21294">
    <property type="entry name" value="Polysacc_lyase_14"/>
    <property type="match status" value="1"/>
</dbReference>
<dbReference type="AlphaFoldDB" id="A0A2T3HJC8"/>
<name>A0A2T3HJC8_9SPHI</name>
<sequence>MKTSNKQSGWCLGAVLILALISAGCRKQESQQMAAAPAGNEKNTGSTAQVWPSYINTGFTHPDGTFTYSEASSDFGGATLQGWNEGRAWISGNWARATLAPNSVSNGLISQVDISDGSAYEADFKIRFHSDFDWSRGGKVGFGFLIGEGNTGCDVPTDGNGGSLRLMWYNTGSRVFFQPYVYHRDMAGPCGDTFNKSYPASGSLAKGTAYNVHLYVKSNTGSNKDGWVQVRINGVTVLDQSIRWTTNNSQRLINRLSFHNFRGGKDVAVWGSSQTSYIYFDDLVVNKVSS</sequence>
<organism evidence="3 4">
    <name type="scientific">Pedobacter yulinensis</name>
    <dbReference type="NCBI Taxonomy" id="2126353"/>
    <lineage>
        <taxon>Bacteria</taxon>
        <taxon>Pseudomonadati</taxon>
        <taxon>Bacteroidota</taxon>
        <taxon>Sphingobacteriia</taxon>
        <taxon>Sphingobacteriales</taxon>
        <taxon>Sphingobacteriaceae</taxon>
        <taxon>Pedobacter</taxon>
    </lineage>
</organism>